<reference evidence="8 9" key="1">
    <citation type="submission" date="2019-06" db="EMBL/GenBank/DDBJ databases">
        <title>Rhodococcus spaelei sp. nov., isolated from a cave.</title>
        <authorList>
            <person name="Lee S.D."/>
        </authorList>
    </citation>
    <scope>NUCLEOTIDE SEQUENCE [LARGE SCALE GENOMIC DNA]</scope>
    <source>
        <strain evidence="8 9">C9-5</strain>
    </source>
</reference>
<evidence type="ECO:0000256" key="4">
    <source>
        <dbReference type="ARBA" id="ARBA00022989"/>
    </source>
</evidence>
<evidence type="ECO:0000256" key="1">
    <source>
        <dbReference type="ARBA" id="ARBA00004651"/>
    </source>
</evidence>
<accession>A0A541BQQ9</accession>
<keyword evidence="4 6" id="KW-1133">Transmembrane helix</keyword>
<feature type="transmembrane region" description="Helical" evidence="6">
    <location>
        <begin position="7"/>
        <end position="31"/>
    </location>
</feature>
<feature type="domain" description="Cardiolipin synthase N-terminal" evidence="7">
    <location>
        <begin position="22"/>
        <end position="63"/>
    </location>
</feature>
<gene>
    <name evidence="8" type="ORF">FK531_00405</name>
</gene>
<dbReference type="Proteomes" id="UP000316256">
    <property type="component" value="Unassembled WGS sequence"/>
</dbReference>
<feature type="transmembrane region" description="Helical" evidence="6">
    <location>
        <begin position="43"/>
        <end position="63"/>
    </location>
</feature>
<dbReference type="Pfam" id="PF13396">
    <property type="entry name" value="PLDc_N"/>
    <property type="match status" value="1"/>
</dbReference>
<protein>
    <recommendedName>
        <fullName evidence="7">Cardiolipin synthase N-terminal domain-containing protein</fullName>
    </recommendedName>
</protein>
<dbReference type="GO" id="GO:0005886">
    <property type="term" value="C:plasma membrane"/>
    <property type="evidence" value="ECO:0007669"/>
    <property type="project" value="UniProtKB-SubCell"/>
</dbReference>
<proteinExistence type="predicted"/>
<evidence type="ECO:0000313" key="9">
    <source>
        <dbReference type="Proteomes" id="UP000316256"/>
    </source>
</evidence>
<evidence type="ECO:0000256" key="6">
    <source>
        <dbReference type="SAM" id="Phobius"/>
    </source>
</evidence>
<keyword evidence="3 6" id="KW-0812">Transmembrane</keyword>
<dbReference type="OrthoDB" id="4468841at2"/>
<evidence type="ECO:0000256" key="5">
    <source>
        <dbReference type="ARBA" id="ARBA00023136"/>
    </source>
</evidence>
<organism evidence="8 9">
    <name type="scientific">Rhodococcus spelaei</name>
    <dbReference type="NCBI Taxonomy" id="2546320"/>
    <lineage>
        <taxon>Bacteria</taxon>
        <taxon>Bacillati</taxon>
        <taxon>Actinomycetota</taxon>
        <taxon>Actinomycetes</taxon>
        <taxon>Mycobacteriales</taxon>
        <taxon>Nocardiaceae</taxon>
        <taxon>Rhodococcus</taxon>
    </lineage>
</organism>
<comment type="subcellular location">
    <subcellularLocation>
        <location evidence="1">Cell membrane</location>
        <topology evidence="1">Multi-pass membrane protein</topology>
    </subcellularLocation>
</comment>
<keyword evidence="2" id="KW-1003">Cell membrane</keyword>
<evidence type="ECO:0000313" key="8">
    <source>
        <dbReference type="EMBL" id="TQF74608.1"/>
    </source>
</evidence>
<keyword evidence="9" id="KW-1185">Reference proteome</keyword>
<dbReference type="AlphaFoldDB" id="A0A541BQQ9"/>
<keyword evidence="5 6" id="KW-0472">Membrane</keyword>
<evidence type="ECO:0000259" key="7">
    <source>
        <dbReference type="Pfam" id="PF13396"/>
    </source>
</evidence>
<name>A0A541BQQ9_9NOCA</name>
<sequence>MNPTIPLGFDLATTGIVTQWAVLTVSALVSVFMSQLDRLGSKFWWSALIVALPALGASAWFFGRRRRAVDG</sequence>
<dbReference type="InterPro" id="IPR027379">
    <property type="entry name" value="CLS_N"/>
</dbReference>
<dbReference type="RefSeq" id="WP_142094694.1">
    <property type="nucleotide sequence ID" value="NZ_VIGH01000001.1"/>
</dbReference>
<comment type="caution">
    <text evidence="8">The sequence shown here is derived from an EMBL/GenBank/DDBJ whole genome shotgun (WGS) entry which is preliminary data.</text>
</comment>
<dbReference type="EMBL" id="VIGH01000001">
    <property type="protein sequence ID" value="TQF74608.1"/>
    <property type="molecule type" value="Genomic_DNA"/>
</dbReference>
<evidence type="ECO:0000256" key="3">
    <source>
        <dbReference type="ARBA" id="ARBA00022692"/>
    </source>
</evidence>
<evidence type="ECO:0000256" key="2">
    <source>
        <dbReference type="ARBA" id="ARBA00022475"/>
    </source>
</evidence>